<dbReference type="Gene3D" id="1.25.40.20">
    <property type="entry name" value="Ankyrin repeat-containing domain"/>
    <property type="match status" value="1"/>
</dbReference>
<gene>
    <name evidence="1" type="ORF">EGYM00392_LOCUS34211</name>
</gene>
<evidence type="ECO:0000313" key="1">
    <source>
        <dbReference type="EMBL" id="CAD9023089.1"/>
    </source>
</evidence>
<sequence length="118" mass="12819">MAALSVVDLHAVNAFGCSAVNWAASTGNVDVCRWLWRRGLDFGHLNTTSHGAVDAAAWKGHQPVLEWLLLDPDGPQLRWQLEVQDAKGLTVVDSTRLASHHDLADWLETLGGRPGVTT</sequence>
<dbReference type="EMBL" id="HBGA01091354">
    <property type="protein sequence ID" value="CAD9023089.1"/>
    <property type="molecule type" value="Transcribed_RNA"/>
</dbReference>
<dbReference type="InterPro" id="IPR002110">
    <property type="entry name" value="Ankyrin_rpt"/>
</dbReference>
<dbReference type="AlphaFoldDB" id="A0A7S1IUU1"/>
<reference evidence="1" key="1">
    <citation type="submission" date="2021-01" db="EMBL/GenBank/DDBJ databases">
        <authorList>
            <person name="Corre E."/>
            <person name="Pelletier E."/>
            <person name="Niang G."/>
            <person name="Scheremetjew M."/>
            <person name="Finn R."/>
            <person name="Kale V."/>
            <person name="Holt S."/>
            <person name="Cochrane G."/>
            <person name="Meng A."/>
            <person name="Brown T."/>
            <person name="Cohen L."/>
        </authorList>
    </citation>
    <scope>NUCLEOTIDE SEQUENCE</scope>
    <source>
        <strain evidence="1">NIES-381</strain>
    </source>
</reference>
<proteinExistence type="predicted"/>
<protein>
    <submittedName>
        <fullName evidence="1">Uncharacterized protein</fullName>
    </submittedName>
</protein>
<dbReference type="InterPro" id="IPR036770">
    <property type="entry name" value="Ankyrin_rpt-contain_sf"/>
</dbReference>
<accession>A0A7S1IUU1</accession>
<dbReference type="SUPFAM" id="SSF48403">
    <property type="entry name" value="Ankyrin repeat"/>
    <property type="match status" value="1"/>
</dbReference>
<name>A0A7S1IUU1_9EUGL</name>
<dbReference type="Pfam" id="PF12796">
    <property type="entry name" value="Ank_2"/>
    <property type="match status" value="1"/>
</dbReference>
<organism evidence="1">
    <name type="scientific">Eutreptiella gymnastica</name>
    <dbReference type="NCBI Taxonomy" id="73025"/>
    <lineage>
        <taxon>Eukaryota</taxon>
        <taxon>Discoba</taxon>
        <taxon>Euglenozoa</taxon>
        <taxon>Euglenida</taxon>
        <taxon>Spirocuta</taxon>
        <taxon>Euglenophyceae</taxon>
        <taxon>Eutreptiales</taxon>
        <taxon>Eutreptiaceae</taxon>
        <taxon>Eutreptiella</taxon>
    </lineage>
</organism>